<dbReference type="CDD" id="cd09019">
    <property type="entry name" value="galactose_mutarotase_like"/>
    <property type="match status" value="1"/>
</dbReference>
<dbReference type="InterPro" id="IPR014718">
    <property type="entry name" value="GH-type_carb-bd"/>
</dbReference>
<dbReference type="GO" id="GO:0030246">
    <property type="term" value="F:carbohydrate binding"/>
    <property type="evidence" value="ECO:0007669"/>
    <property type="project" value="InterPro"/>
</dbReference>
<dbReference type="GO" id="GO:0033499">
    <property type="term" value="P:galactose catabolic process via UDP-galactose, Leloir pathway"/>
    <property type="evidence" value="ECO:0007669"/>
    <property type="project" value="TreeGrafter"/>
</dbReference>
<reference evidence="9 10" key="1">
    <citation type="submission" date="2019-03" db="EMBL/GenBank/DDBJ databases">
        <title>Freshwater and sediment microbial communities from various areas in North America, analyzing microbe dynamics in response to fracking.</title>
        <authorList>
            <person name="Lamendella R."/>
        </authorList>
    </citation>
    <scope>NUCLEOTIDE SEQUENCE [LARGE SCALE GENOMIC DNA]</scope>
    <source>
        <strain evidence="9 10">175.2</strain>
    </source>
</reference>
<dbReference type="InterPro" id="IPR015443">
    <property type="entry name" value="Aldose_1-epimerase"/>
</dbReference>
<dbReference type="InterPro" id="IPR011013">
    <property type="entry name" value="Gal_mutarotase_sf_dom"/>
</dbReference>
<dbReference type="OrthoDB" id="9779408at2"/>
<dbReference type="PANTHER" id="PTHR10091:SF49">
    <property type="entry name" value="ALDOSE 1-EPIMERASE"/>
    <property type="match status" value="1"/>
</dbReference>
<dbReference type="EMBL" id="SMAR01000002">
    <property type="protein sequence ID" value="TCT44499.1"/>
    <property type="molecule type" value="Genomic_DNA"/>
</dbReference>
<protein>
    <recommendedName>
        <fullName evidence="5">Aldose 1-epimerase</fullName>
        <ecNumber evidence="5">5.1.3.3</ecNumber>
    </recommendedName>
</protein>
<evidence type="ECO:0000256" key="5">
    <source>
        <dbReference type="PIRNR" id="PIRNR005096"/>
    </source>
</evidence>
<dbReference type="SUPFAM" id="SSF74650">
    <property type="entry name" value="Galactose mutarotase-like"/>
    <property type="match status" value="1"/>
</dbReference>
<feature type="binding site" evidence="7">
    <location>
        <position position="240"/>
    </location>
    <ligand>
        <name>beta-D-galactose</name>
        <dbReference type="ChEBI" id="CHEBI:27667"/>
    </ligand>
</feature>
<accession>A0A4R3NVS8</accession>
<evidence type="ECO:0000256" key="7">
    <source>
        <dbReference type="PIRSR" id="PIRSR005096-2"/>
    </source>
</evidence>
<dbReference type="GO" id="GO:0004034">
    <property type="term" value="F:aldose 1-epimerase activity"/>
    <property type="evidence" value="ECO:0007669"/>
    <property type="project" value="UniProtKB-EC"/>
</dbReference>
<keyword evidence="4 5" id="KW-0119">Carbohydrate metabolism</keyword>
<dbReference type="PIRSF" id="PIRSF005096">
    <property type="entry name" value="GALM"/>
    <property type="match status" value="1"/>
</dbReference>
<dbReference type="Pfam" id="PF01263">
    <property type="entry name" value="Aldose_epim"/>
    <property type="match status" value="1"/>
</dbReference>
<keyword evidence="3 5" id="KW-0413">Isomerase</keyword>
<dbReference type="UniPathway" id="UPA00242"/>
<sequence>MSAPEPEIFGKTKTGETVTRVKISGGGLTAHILNFGAVIQDLRLEGHDHALVLGYDNFEDYKSYSPYFGATPGRSSNRIANGRFEIDGKEFQVECNENGITNLHGGSDGLGVSLWTFEEIAEDRVTLKIIDPDGRAGFPGNCTVRAYFHLKEGGVLSVIYESETDQPTIANICNHTYFNLGNGTDTLEHKLMLAADHYLPTDERQIPTGEIRPVDGTAFDFREPQAMKRKDENGKQVLFDHNFCFSPKRTEKRKVATVFAPSSGVTMDVLTTEPGVQFYAAFKLAQTPVGLNGYPYGPFAGFCLETQVWPDAVNQSGFPSAILHPGETLKQETDYIFKKD</sequence>
<feature type="active site" description="Proton donor" evidence="6">
    <location>
        <position position="175"/>
    </location>
</feature>
<evidence type="ECO:0000256" key="2">
    <source>
        <dbReference type="ARBA" id="ARBA00006206"/>
    </source>
</evidence>
<keyword evidence="10" id="KW-1185">Reference proteome</keyword>
<dbReference type="GO" id="GO:0006006">
    <property type="term" value="P:glucose metabolic process"/>
    <property type="evidence" value="ECO:0007669"/>
    <property type="project" value="TreeGrafter"/>
</dbReference>
<evidence type="ECO:0000256" key="3">
    <source>
        <dbReference type="ARBA" id="ARBA00023235"/>
    </source>
</evidence>
<proteinExistence type="inferred from homology"/>
<feature type="binding site" evidence="8">
    <location>
        <begin position="175"/>
        <end position="177"/>
    </location>
    <ligand>
        <name>beta-D-galactose</name>
        <dbReference type="ChEBI" id="CHEBI:27667"/>
    </ligand>
</feature>
<evidence type="ECO:0000313" key="9">
    <source>
        <dbReference type="EMBL" id="TCT44499.1"/>
    </source>
</evidence>
<evidence type="ECO:0000256" key="4">
    <source>
        <dbReference type="ARBA" id="ARBA00023277"/>
    </source>
</evidence>
<dbReference type="Gene3D" id="2.70.98.10">
    <property type="match status" value="1"/>
</dbReference>
<dbReference type="EC" id="5.1.3.3" evidence="5"/>
<evidence type="ECO:0000256" key="1">
    <source>
        <dbReference type="ARBA" id="ARBA00005028"/>
    </source>
</evidence>
<evidence type="ECO:0000256" key="8">
    <source>
        <dbReference type="PIRSR" id="PIRSR005096-3"/>
    </source>
</evidence>
<dbReference type="RefSeq" id="WP_132307895.1">
    <property type="nucleotide sequence ID" value="NZ_SMAR01000002.1"/>
</dbReference>
<dbReference type="Proteomes" id="UP000295097">
    <property type="component" value="Unassembled WGS sequence"/>
</dbReference>
<organism evidence="9 10">
    <name type="scientific">Martelella mediterranea</name>
    <dbReference type="NCBI Taxonomy" id="293089"/>
    <lineage>
        <taxon>Bacteria</taxon>
        <taxon>Pseudomonadati</taxon>
        <taxon>Pseudomonadota</taxon>
        <taxon>Alphaproteobacteria</taxon>
        <taxon>Hyphomicrobiales</taxon>
        <taxon>Aurantimonadaceae</taxon>
        <taxon>Martelella</taxon>
    </lineage>
</organism>
<comment type="catalytic activity">
    <reaction evidence="5">
        <text>alpha-D-glucose = beta-D-glucose</text>
        <dbReference type="Rhea" id="RHEA:10264"/>
        <dbReference type="ChEBI" id="CHEBI:15903"/>
        <dbReference type="ChEBI" id="CHEBI:17925"/>
        <dbReference type="EC" id="5.1.3.3"/>
    </reaction>
</comment>
<comment type="similarity">
    <text evidence="2 5">Belongs to the aldose epimerase family.</text>
</comment>
<dbReference type="PANTHER" id="PTHR10091">
    <property type="entry name" value="ALDOSE-1-EPIMERASE"/>
    <property type="match status" value="1"/>
</dbReference>
<comment type="caution">
    <text evidence="9">The sequence shown here is derived from an EMBL/GenBank/DDBJ whole genome shotgun (WGS) entry which is preliminary data.</text>
</comment>
<feature type="binding site" evidence="8">
    <location>
        <begin position="77"/>
        <end position="78"/>
    </location>
    <ligand>
        <name>beta-D-galactose</name>
        <dbReference type="ChEBI" id="CHEBI:27667"/>
    </ligand>
</feature>
<dbReference type="InterPro" id="IPR047215">
    <property type="entry name" value="Galactose_mutarotase-like"/>
</dbReference>
<evidence type="ECO:0000313" key="10">
    <source>
        <dbReference type="Proteomes" id="UP000295097"/>
    </source>
</evidence>
<dbReference type="InterPro" id="IPR008183">
    <property type="entry name" value="Aldose_1/G6P_1-epimerase"/>
</dbReference>
<name>A0A4R3NVS8_9HYPH</name>
<feature type="active site" description="Proton acceptor" evidence="6">
    <location>
        <position position="305"/>
    </location>
</feature>
<comment type="pathway">
    <text evidence="1 5">Carbohydrate metabolism; hexose metabolism.</text>
</comment>
<dbReference type="AlphaFoldDB" id="A0A4R3NVS8"/>
<dbReference type="NCBIfam" id="NF008277">
    <property type="entry name" value="PRK11055.1"/>
    <property type="match status" value="1"/>
</dbReference>
<evidence type="ECO:0000256" key="6">
    <source>
        <dbReference type="PIRSR" id="PIRSR005096-1"/>
    </source>
</evidence>
<gene>
    <name evidence="9" type="ORF">EDC90_100248</name>
</gene>